<gene>
    <name evidence="3" type="ORF">ERS852461_04328</name>
    <name evidence="4" type="ORF">NXY30_17225</name>
</gene>
<sequence length="566" mass="61048">MKKNLLYLLIGISAFFASCQDPEGVGVDTSRQGITSLTAIFTSGPYKESEAVSHKIFADEYTSDRFVIPVPWFFPETSDNETEQYMTAMRVKAELNNNYIITPSITILDLTKDNYFTLTAPDGSKREICITGQRTKSVACQMITFSLQNPELTGVIDQASKTISLISADDLSSCLADFEVSAHATISPDPSTTALNYNEPVELTVTAHNGVDKQVYTVKKNIPAKIPYGFNATSVELLFNLDPTAILGIPWATTNAPTMGAINNNLVVCMGDGTTPMYFNRITGVKQGTINLGSAKAASVTSDEANHLLICNHPESGEKCNIYITSSVTQAPTLFYSFTNNAGVPMGAKMKVTGDVKKDAIIIITNEGITNVTSSSKFTRIVVKDGVIQTPEVIDISATGLSWGAAPVNNTTVVPASNDVNDGNFLSYYDPNIFTYLNGSNTIATQLSNPSGSSWAQNQNCLDSKQFNNANYVALFIVSHFPHWGTGPELYLYDVNDKSKLTGDITSAPALVLSNNSIAWFQSATAGTASGDVLIAPTADGFKLYIYYYDNNSSVIGAYVADCIDK</sequence>
<reference evidence="3 5" key="1">
    <citation type="submission" date="2015-09" db="EMBL/GenBank/DDBJ databases">
        <authorList>
            <consortium name="Pathogen Informatics"/>
        </authorList>
    </citation>
    <scope>NUCLEOTIDE SEQUENCE [LARGE SCALE GENOMIC DNA]</scope>
    <source>
        <strain evidence="3 5">2789STDY5834846</strain>
    </source>
</reference>
<accession>A0A3E5G2S3</accession>
<dbReference type="Proteomes" id="UP000095606">
    <property type="component" value="Unassembled WGS sequence"/>
</dbReference>
<dbReference type="Gene3D" id="2.60.40.2340">
    <property type="match status" value="1"/>
</dbReference>
<dbReference type="AlphaFoldDB" id="A0A174U005"/>
<dbReference type="Proteomes" id="UP001060104">
    <property type="component" value="Chromosome"/>
</dbReference>
<dbReference type="RefSeq" id="WP_055271147.1">
    <property type="nucleotide sequence ID" value="NZ_CABMFH010000039.1"/>
</dbReference>
<organism evidence="3 5">
    <name type="scientific">Bacteroides faecis</name>
    <dbReference type="NCBI Taxonomy" id="674529"/>
    <lineage>
        <taxon>Bacteria</taxon>
        <taxon>Pseudomonadati</taxon>
        <taxon>Bacteroidota</taxon>
        <taxon>Bacteroidia</taxon>
        <taxon>Bacteroidales</taxon>
        <taxon>Bacteroidaceae</taxon>
        <taxon>Bacteroides</taxon>
    </lineage>
</organism>
<evidence type="ECO:0000313" key="6">
    <source>
        <dbReference type="Proteomes" id="UP001060104"/>
    </source>
</evidence>
<keyword evidence="1" id="KW-0732">Signal</keyword>
<dbReference type="Pfam" id="PF16410">
    <property type="entry name" value="DUF5018"/>
    <property type="match status" value="1"/>
</dbReference>
<evidence type="ECO:0000313" key="3">
    <source>
        <dbReference type="EMBL" id="CUQ13497.1"/>
    </source>
</evidence>
<protein>
    <submittedName>
        <fullName evidence="4">DUF5018 domain-containing protein</fullName>
    </submittedName>
</protein>
<keyword evidence="6" id="KW-1185">Reference proteome</keyword>
<dbReference type="InterPro" id="IPR032186">
    <property type="entry name" value="DUF5018"/>
</dbReference>
<feature type="domain" description="DUF5018" evidence="2">
    <location>
        <begin position="7"/>
        <end position="356"/>
    </location>
</feature>
<accession>A0A174U005</accession>
<evidence type="ECO:0000313" key="5">
    <source>
        <dbReference type="Proteomes" id="UP000095606"/>
    </source>
</evidence>
<evidence type="ECO:0000313" key="4">
    <source>
        <dbReference type="EMBL" id="UVQ72807.1"/>
    </source>
</evidence>
<dbReference type="GeneID" id="69590778"/>
<dbReference type="PROSITE" id="PS51257">
    <property type="entry name" value="PROKAR_LIPOPROTEIN"/>
    <property type="match status" value="1"/>
</dbReference>
<name>A0A174U005_9BACE</name>
<reference evidence="4" key="2">
    <citation type="submission" date="2022-08" db="EMBL/GenBank/DDBJ databases">
        <title>Genome Sequencing of Bacteroides fragilis Group Isolates with Nanopore Technology.</title>
        <authorList>
            <person name="Tisza M.J."/>
            <person name="Smith D."/>
            <person name="Dekker J.P."/>
        </authorList>
    </citation>
    <scope>NUCLEOTIDE SEQUENCE</scope>
    <source>
        <strain evidence="4">BFG-527</strain>
    </source>
</reference>
<dbReference type="EMBL" id="CP103141">
    <property type="protein sequence ID" value="UVQ72807.1"/>
    <property type="molecule type" value="Genomic_DNA"/>
</dbReference>
<proteinExistence type="predicted"/>
<feature type="chain" id="PRO_5041047929" evidence="1">
    <location>
        <begin position="20"/>
        <end position="566"/>
    </location>
</feature>
<evidence type="ECO:0000256" key="1">
    <source>
        <dbReference type="SAM" id="SignalP"/>
    </source>
</evidence>
<feature type="signal peptide" evidence="1">
    <location>
        <begin position="1"/>
        <end position="19"/>
    </location>
</feature>
<dbReference type="EMBL" id="CZAE01000026">
    <property type="protein sequence ID" value="CUQ13497.1"/>
    <property type="molecule type" value="Genomic_DNA"/>
</dbReference>
<evidence type="ECO:0000259" key="2">
    <source>
        <dbReference type="Pfam" id="PF16410"/>
    </source>
</evidence>